<comment type="caution">
    <text evidence="2">The sequence shown here is derived from an EMBL/GenBank/DDBJ whole genome shotgun (WGS) entry which is preliminary data.</text>
</comment>
<proteinExistence type="predicted"/>
<evidence type="ECO:0000256" key="1">
    <source>
        <dbReference type="SAM" id="Phobius"/>
    </source>
</evidence>
<keyword evidence="1" id="KW-1133">Transmembrane helix</keyword>
<feature type="transmembrane region" description="Helical" evidence="1">
    <location>
        <begin position="97"/>
        <end position="114"/>
    </location>
</feature>
<dbReference type="Proteomes" id="UP001142592">
    <property type="component" value="Unassembled WGS sequence"/>
</dbReference>
<feature type="transmembrane region" description="Helical" evidence="1">
    <location>
        <begin position="51"/>
        <end position="76"/>
    </location>
</feature>
<sequence length="359" mass="41915">MPKEIKHECIKLISFLGISFMIFFFGFFPALVQKYYSTGIYPYISKSLRFISSIFPFAIGDIVYAFIIGFVLYRIIRFIKRRKSLKSAHRIIVPLQFLNFCLVLYIIFKMVWGLNYSRPSISDALGIGNEKYSVKELVILGNHFVNKTNHLKLRQTNIPAYSINDLEINSAKAYDLMEKQNSLFRYQNPCLKSVLNSWIISKIGIEGYYAPLTGEANMNMNLPDFVKPYVSCHEIAHQLGIAYEDEANLLGYLTASNSPDVNYQYSANYEMLRYILFEIRMKSPDDYKVLHDKLLPKVLADFNTEKEFWRKYNGEMFGYMDAAFDSFLKLNNQKKGIDSYQDIVIWLWNIHKNELKVKS</sequence>
<accession>A0A9X3DGI3</accession>
<keyword evidence="3" id="KW-1185">Reference proteome</keyword>
<keyword evidence="1" id="KW-0812">Transmembrane</keyword>
<name>A0A9X3DGI3_9SPHI</name>
<evidence type="ECO:0000313" key="3">
    <source>
        <dbReference type="Proteomes" id="UP001142592"/>
    </source>
</evidence>
<organism evidence="2 3">
    <name type="scientific">Pedobacter agri</name>
    <dbReference type="NCBI Taxonomy" id="454586"/>
    <lineage>
        <taxon>Bacteria</taxon>
        <taxon>Pseudomonadati</taxon>
        <taxon>Bacteroidota</taxon>
        <taxon>Sphingobacteriia</taxon>
        <taxon>Sphingobacteriales</taxon>
        <taxon>Sphingobacteriaceae</taxon>
        <taxon>Pedobacter</taxon>
    </lineage>
</organism>
<dbReference type="AlphaFoldDB" id="A0A9X3DGI3"/>
<keyword evidence="1" id="KW-0472">Membrane</keyword>
<protein>
    <submittedName>
        <fullName evidence="2">DUF3810 domain-containing protein</fullName>
    </submittedName>
</protein>
<evidence type="ECO:0000313" key="2">
    <source>
        <dbReference type="EMBL" id="MCX3266780.1"/>
    </source>
</evidence>
<feature type="transmembrane region" description="Helical" evidence="1">
    <location>
        <begin position="12"/>
        <end position="31"/>
    </location>
</feature>
<dbReference type="RefSeq" id="WP_266270631.1">
    <property type="nucleotide sequence ID" value="NZ_JAPJUH010000005.1"/>
</dbReference>
<dbReference type="EMBL" id="JAPJUH010000005">
    <property type="protein sequence ID" value="MCX3266780.1"/>
    <property type="molecule type" value="Genomic_DNA"/>
</dbReference>
<gene>
    <name evidence="2" type="ORF">OQZ29_18625</name>
</gene>
<reference evidence="2" key="1">
    <citation type="submission" date="2022-11" db="EMBL/GenBank/DDBJ databases">
        <authorList>
            <person name="Graham C."/>
            <person name="Newman J.D."/>
        </authorList>
    </citation>
    <scope>NUCLEOTIDE SEQUENCE</scope>
    <source>
        <strain evidence="2">DSM 19486</strain>
    </source>
</reference>
<dbReference type="Pfam" id="PF12725">
    <property type="entry name" value="DUF3810"/>
    <property type="match status" value="1"/>
</dbReference>
<dbReference type="InterPro" id="IPR024294">
    <property type="entry name" value="DUF3810"/>
</dbReference>